<reference evidence="1 2" key="1">
    <citation type="submission" date="2019-05" db="EMBL/GenBank/DDBJ databases">
        <authorList>
            <person name="Qu J.-H."/>
        </authorList>
    </citation>
    <scope>NUCLEOTIDE SEQUENCE [LARGE SCALE GENOMIC DNA]</scope>
    <source>
        <strain evidence="1 2">Z12</strain>
    </source>
</reference>
<dbReference type="InterPro" id="IPR011050">
    <property type="entry name" value="Pectin_lyase_fold/virulence"/>
</dbReference>
<evidence type="ECO:0008006" key="3">
    <source>
        <dbReference type="Google" id="ProtNLM"/>
    </source>
</evidence>
<gene>
    <name evidence="1" type="ORF">FEM55_17195</name>
</gene>
<keyword evidence="2" id="KW-1185">Reference proteome</keyword>
<dbReference type="SUPFAM" id="SSF51126">
    <property type="entry name" value="Pectin lyase-like"/>
    <property type="match status" value="1"/>
</dbReference>
<proteinExistence type="predicted"/>
<comment type="caution">
    <text evidence="1">The sequence shown here is derived from an EMBL/GenBank/DDBJ whole genome shotgun (WGS) entry which is preliminary data.</text>
</comment>
<dbReference type="AlphaFoldDB" id="A0A5R9K8B3"/>
<organism evidence="1 2">
    <name type="scientific">Dyadobacter sediminis</name>
    <dbReference type="NCBI Taxonomy" id="1493691"/>
    <lineage>
        <taxon>Bacteria</taxon>
        <taxon>Pseudomonadati</taxon>
        <taxon>Bacteroidota</taxon>
        <taxon>Cytophagia</taxon>
        <taxon>Cytophagales</taxon>
        <taxon>Spirosomataceae</taxon>
        <taxon>Dyadobacter</taxon>
    </lineage>
</organism>
<dbReference type="OrthoDB" id="669576at2"/>
<dbReference type="RefSeq" id="WP_138282639.1">
    <property type="nucleotide sequence ID" value="NZ_BMGE01000005.1"/>
</dbReference>
<evidence type="ECO:0000313" key="2">
    <source>
        <dbReference type="Proteomes" id="UP000309788"/>
    </source>
</evidence>
<name>A0A5R9K8B3_9BACT</name>
<dbReference type="EMBL" id="VCEI01000028">
    <property type="protein sequence ID" value="TLU90304.1"/>
    <property type="molecule type" value="Genomic_DNA"/>
</dbReference>
<sequence>MKHFFTLCFIFIYISSFAQKIYRVSNIPNIADGVNSFSTIDSAISAASSGDIIYIEPSPTTYPGFTVDKTLHFIGNGNFLDQITNGPFNKSESHTGAVTFNEGSDSSTVVGLRIDQIYLTNVKGISIRMNRTGGISLYNSTFGILISENVTGSIRAYNTNGSGERTTIKNNVIISYGHCIYGLRNSDIRNNTLHDTYSTNEIFSLNEGCVIINNILDRRGQTTIEDITANNNSTVATNNLTVLSTEANLKDIPDDGSKSVITNKPESVFSVANPWDANPFKDADFKLKPDSPALKIATDGKEAGAFGGITPYKPSGIPNIPIITSAWGTGAGTSALPLTIKISVQSN</sequence>
<dbReference type="Proteomes" id="UP000309788">
    <property type="component" value="Unassembled WGS sequence"/>
</dbReference>
<protein>
    <recommendedName>
        <fullName evidence="3">Right handed beta helix domain-containing protein</fullName>
    </recommendedName>
</protein>
<accession>A0A5R9K8B3</accession>
<evidence type="ECO:0000313" key="1">
    <source>
        <dbReference type="EMBL" id="TLU90304.1"/>
    </source>
</evidence>